<organism evidence="4 5">
    <name type="scientific">Leeuwenhoekiella palythoae</name>
    <dbReference type="NCBI Taxonomy" id="573501"/>
    <lineage>
        <taxon>Bacteria</taxon>
        <taxon>Pseudomonadati</taxon>
        <taxon>Bacteroidota</taxon>
        <taxon>Flavobacteriia</taxon>
        <taxon>Flavobacteriales</taxon>
        <taxon>Flavobacteriaceae</taxon>
        <taxon>Leeuwenhoekiella</taxon>
    </lineage>
</organism>
<evidence type="ECO:0000313" key="5">
    <source>
        <dbReference type="Proteomes" id="UP000184240"/>
    </source>
</evidence>
<evidence type="ECO:0000256" key="1">
    <source>
        <dbReference type="SAM" id="SignalP"/>
    </source>
</evidence>
<dbReference type="InterPro" id="IPR000421">
    <property type="entry name" value="FA58C"/>
</dbReference>
<keyword evidence="6" id="KW-1185">Reference proteome</keyword>
<reference evidence="3 6" key="3">
    <citation type="submission" date="2018-07" db="EMBL/GenBank/DDBJ databases">
        <title>Leeuwenhoekiella genomics.</title>
        <authorList>
            <person name="Tahon G."/>
            <person name="Willems A."/>
        </authorList>
    </citation>
    <scope>NUCLEOTIDE SEQUENCE [LARGE SCALE GENOMIC DNA]</scope>
    <source>
        <strain evidence="3 6">LMG 24856</strain>
    </source>
</reference>
<dbReference type="SUPFAM" id="SSF49785">
    <property type="entry name" value="Galactose-binding domain-like"/>
    <property type="match status" value="2"/>
</dbReference>
<evidence type="ECO:0000313" key="3">
    <source>
        <dbReference type="EMBL" id="RXG27509.1"/>
    </source>
</evidence>
<evidence type="ECO:0000259" key="2">
    <source>
        <dbReference type="Pfam" id="PF00754"/>
    </source>
</evidence>
<dbReference type="OrthoDB" id="5134860at2"/>
<sequence length="608" mass="68264">MKKTIYTVLLVFGVFMMLQSCGDDDSSLVTGEPDSVVNNDPEGSPLRGITLSWNEQDEDVLRQYFDVSTAVYYDAEVDRAIEWPFNFFSNSWAYVVENYGTYGEKSLLYVIGHGESDSPTYYKTIFDDDAGNRSLIDLPITTTEGSGATLDVASALMAQVVEHSSNGVHKSPAAAVWGDTYNQIFTYDLYVNLGLEAEAERVKTAFSATSVNYPNAETFWFRDWFLPIYETYNGGITLNNFFKVLAANYPIDGTDYARDMNLGELVHFFSGATGEDLEPLAESAFGFDDTNKNELLQARAEFPNLNYPFDPASELIDVTSEGNATIVVSRDHPNGADSAEGSLKVIDNDYTTKFLTNGFPQEFYMQQNFEFAQVVNKYTFTSGNDAPDRDFKTWELLGSNDGANFEVLDTRTDQTFTARNQTREFTFDNDQAYRYYRINVLENNGSTLIQLTEWRLLNLKLLTFGPQDITATAITTVSRENRNGADSNEASIRVTDGDTGTKFLLFDFNNPEWIQQEFAQGVRVTKYSLTSANDAPGRDPVGWTLSGSNDGTNFTEIDSRTGQSFESRGQTREFLITNDTSYTYYRLDILANGGDSLFQLAEWRLFAE</sequence>
<dbReference type="InterPro" id="IPR008979">
    <property type="entry name" value="Galactose-bd-like_sf"/>
</dbReference>
<dbReference type="Proteomes" id="UP000184240">
    <property type="component" value="Unassembled WGS sequence"/>
</dbReference>
<feature type="signal peptide" evidence="1">
    <location>
        <begin position="1"/>
        <end position="22"/>
    </location>
</feature>
<dbReference type="Pfam" id="PF00754">
    <property type="entry name" value="F5_F8_type_C"/>
    <property type="match status" value="2"/>
</dbReference>
<reference evidence="5" key="2">
    <citation type="submission" date="2016-11" db="EMBL/GenBank/DDBJ databases">
        <authorList>
            <person name="Varghese N."/>
            <person name="Submissions S."/>
        </authorList>
    </citation>
    <scope>NUCLEOTIDE SEQUENCE [LARGE SCALE GENOMIC DNA]</scope>
    <source>
        <strain evidence="5">DSM 19859</strain>
    </source>
</reference>
<dbReference type="PROSITE" id="PS51257">
    <property type="entry name" value="PROKAR_LIPOPROTEIN"/>
    <property type="match status" value="1"/>
</dbReference>
<accession>A0A1M5U462</accession>
<feature type="domain" description="F5/8 type C" evidence="2">
    <location>
        <begin position="485"/>
        <end position="596"/>
    </location>
</feature>
<feature type="domain" description="F5/8 type C" evidence="2">
    <location>
        <begin position="339"/>
        <end position="446"/>
    </location>
</feature>
<dbReference type="Gene3D" id="2.60.120.260">
    <property type="entry name" value="Galactose-binding domain-like"/>
    <property type="match status" value="2"/>
</dbReference>
<reference evidence="4" key="1">
    <citation type="submission" date="2016-11" db="EMBL/GenBank/DDBJ databases">
        <authorList>
            <person name="Jaros S."/>
            <person name="Januszkiewicz K."/>
            <person name="Wedrychowicz H."/>
        </authorList>
    </citation>
    <scope>NUCLEOTIDE SEQUENCE [LARGE SCALE GENOMIC DNA]</scope>
    <source>
        <strain evidence="4">DSM 19859</strain>
    </source>
</reference>
<protein>
    <submittedName>
        <fullName evidence="4">F5/8 type C domain-containing protein</fullName>
    </submittedName>
</protein>
<feature type="chain" id="PRO_5012025248" evidence="1">
    <location>
        <begin position="23"/>
        <end position="608"/>
    </location>
</feature>
<evidence type="ECO:0000313" key="6">
    <source>
        <dbReference type="Proteomes" id="UP000290037"/>
    </source>
</evidence>
<proteinExistence type="predicted"/>
<name>A0A1M5U462_9FLAO</name>
<dbReference type="AlphaFoldDB" id="A0A1M5U462"/>
<dbReference type="EMBL" id="FQXT01000001">
    <property type="protein sequence ID" value="SHH57651.1"/>
    <property type="molecule type" value="Genomic_DNA"/>
</dbReference>
<dbReference type="RefSeq" id="WP_072980080.1">
    <property type="nucleotide sequence ID" value="NZ_FQXT01000001.1"/>
</dbReference>
<keyword evidence="1" id="KW-0732">Signal</keyword>
<evidence type="ECO:0000313" key="4">
    <source>
        <dbReference type="EMBL" id="SHH57651.1"/>
    </source>
</evidence>
<dbReference type="STRING" id="573501.SAMN04487999_0546"/>
<dbReference type="EMBL" id="QOVN01000007">
    <property type="protein sequence ID" value="RXG27509.1"/>
    <property type="molecule type" value="Genomic_DNA"/>
</dbReference>
<gene>
    <name evidence="3" type="ORF">DSM01_3028</name>
    <name evidence="4" type="ORF">SAMN04487999_0546</name>
</gene>
<dbReference type="Proteomes" id="UP000290037">
    <property type="component" value="Unassembled WGS sequence"/>
</dbReference>